<dbReference type="RefSeq" id="WP_123610644.1">
    <property type="nucleotide sequence ID" value="NZ_RJVG01000013.1"/>
</dbReference>
<feature type="transmembrane region" description="Helical" evidence="16">
    <location>
        <begin position="7"/>
        <end position="30"/>
    </location>
</feature>
<name>A0A3N1XA98_9FIRM</name>
<dbReference type="CDD" id="cd00075">
    <property type="entry name" value="HATPase"/>
    <property type="match status" value="1"/>
</dbReference>
<evidence type="ECO:0000256" key="12">
    <source>
        <dbReference type="ARBA" id="ARBA00023012"/>
    </source>
</evidence>
<dbReference type="SUPFAM" id="SSF55874">
    <property type="entry name" value="ATPase domain of HSP90 chaperone/DNA topoisomerase II/histidine kinase"/>
    <property type="match status" value="1"/>
</dbReference>
<dbReference type="GO" id="GO:0005524">
    <property type="term" value="F:ATP binding"/>
    <property type="evidence" value="ECO:0007669"/>
    <property type="project" value="UniProtKB-KW"/>
</dbReference>
<reference evidence="19 20" key="1">
    <citation type="submission" date="2018-11" db="EMBL/GenBank/DDBJ databases">
        <title>Genomic Encyclopedia of Type Strains, Phase IV (KMG-IV): sequencing the most valuable type-strain genomes for metagenomic binning, comparative biology and taxonomic classification.</title>
        <authorList>
            <person name="Goeker M."/>
        </authorList>
    </citation>
    <scope>NUCLEOTIDE SEQUENCE [LARGE SCALE GENOMIC DNA]</scope>
    <source>
        <strain evidence="19 20">DSM 26537</strain>
    </source>
</reference>
<dbReference type="InterPro" id="IPR003594">
    <property type="entry name" value="HATPase_dom"/>
</dbReference>
<dbReference type="PANTHER" id="PTHR45528">
    <property type="entry name" value="SENSOR HISTIDINE KINASE CPXA"/>
    <property type="match status" value="1"/>
</dbReference>
<dbReference type="Gene3D" id="3.30.565.10">
    <property type="entry name" value="Histidine kinase-like ATPase, C-terminal domain"/>
    <property type="match status" value="1"/>
</dbReference>
<keyword evidence="4" id="KW-1003">Cell membrane</keyword>
<evidence type="ECO:0000256" key="13">
    <source>
        <dbReference type="ARBA" id="ARBA00023136"/>
    </source>
</evidence>
<dbReference type="InterPro" id="IPR003661">
    <property type="entry name" value="HisK_dim/P_dom"/>
</dbReference>
<feature type="coiled-coil region" evidence="14">
    <location>
        <begin position="245"/>
        <end position="272"/>
    </location>
</feature>
<evidence type="ECO:0000256" key="4">
    <source>
        <dbReference type="ARBA" id="ARBA00022475"/>
    </source>
</evidence>
<evidence type="ECO:0000256" key="7">
    <source>
        <dbReference type="ARBA" id="ARBA00022692"/>
    </source>
</evidence>
<dbReference type="InterPro" id="IPR003660">
    <property type="entry name" value="HAMP_dom"/>
</dbReference>
<comment type="subcellular location">
    <subcellularLocation>
        <location evidence="2">Cell membrane</location>
        <topology evidence="2">Multi-pass membrane protein</topology>
    </subcellularLocation>
</comment>
<dbReference type="PRINTS" id="PR00344">
    <property type="entry name" value="BCTRLSENSOR"/>
</dbReference>
<evidence type="ECO:0000256" key="2">
    <source>
        <dbReference type="ARBA" id="ARBA00004651"/>
    </source>
</evidence>
<evidence type="ECO:0000256" key="15">
    <source>
        <dbReference type="SAM" id="MobiDB-lite"/>
    </source>
</evidence>
<dbReference type="PROSITE" id="PS51257">
    <property type="entry name" value="PROKAR_LIPOPROTEIN"/>
    <property type="match status" value="1"/>
</dbReference>
<dbReference type="PANTHER" id="PTHR45528:SF1">
    <property type="entry name" value="SENSOR HISTIDINE KINASE CPXA"/>
    <property type="match status" value="1"/>
</dbReference>
<dbReference type="AlphaFoldDB" id="A0A3N1XA98"/>
<dbReference type="Pfam" id="PF00672">
    <property type="entry name" value="HAMP"/>
    <property type="match status" value="1"/>
</dbReference>
<evidence type="ECO:0000256" key="6">
    <source>
        <dbReference type="ARBA" id="ARBA00022679"/>
    </source>
</evidence>
<dbReference type="EMBL" id="RJVG01000013">
    <property type="protein sequence ID" value="ROR23645.1"/>
    <property type="molecule type" value="Genomic_DNA"/>
</dbReference>
<dbReference type="InterPro" id="IPR036890">
    <property type="entry name" value="HATPase_C_sf"/>
</dbReference>
<keyword evidence="9 19" id="KW-0418">Kinase</keyword>
<keyword evidence="13 16" id="KW-0472">Membrane</keyword>
<keyword evidence="20" id="KW-1185">Reference proteome</keyword>
<keyword evidence="8" id="KW-0547">Nucleotide-binding</keyword>
<evidence type="ECO:0000256" key="5">
    <source>
        <dbReference type="ARBA" id="ARBA00022553"/>
    </source>
</evidence>
<evidence type="ECO:0000256" key="14">
    <source>
        <dbReference type="SAM" id="Coils"/>
    </source>
</evidence>
<keyword evidence="11 16" id="KW-1133">Transmembrane helix</keyword>
<keyword evidence="14" id="KW-0175">Coiled coil</keyword>
<dbReference type="SMART" id="SM00304">
    <property type="entry name" value="HAMP"/>
    <property type="match status" value="1"/>
</dbReference>
<dbReference type="CDD" id="cd06225">
    <property type="entry name" value="HAMP"/>
    <property type="match status" value="1"/>
</dbReference>
<dbReference type="EC" id="2.7.13.3" evidence="3"/>
<keyword evidence="5" id="KW-0597">Phosphoprotein</keyword>
<dbReference type="SMART" id="SM00388">
    <property type="entry name" value="HisKA"/>
    <property type="match status" value="1"/>
</dbReference>
<dbReference type="Pfam" id="PF02518">
    <property type="entry name" value="HATPase_c"/>
    <property type="match status" value="1"/>
</dbReference>
<evidence type="ECO:0000256" key="3">
    <source>
        <dbReference type="ARBA" id="ARBA00012438"/>
    </source>
</evidence>
<dbReference type="InterPro" id="IPR050398">
    <property type="entry name" value="HssS/ArlS-like"/>
</dbReference>
<keyword evidence="6" id="KW-0808">Transferase</keyword>
<dbReference type="PROSITE" id="PS50109">
    <property type="entry name" value="HIS_KIN"/>
    <property type="match status" value="1"/>
</dbReference>
<accession>A0A3N1XA98</accession>
<keyword evidence="12" id="KW-0902">Two-component regulatory system</keyword>
<evidence type="ECO:0000256" key="8">
    <source>
        <dbReference type="ARBA" id="ARBA00022741"/>
    </source>
</evidence>
<dbReference type="PROSITE" id="PS50885">
    <property type="entry name" value="HAMP"/>
    <property type="match status" value="1"/>
</dbReference>
<dbReference type="SUPFAM" id="SSF158472">
    <property type="entry name" value="HAMP domain-like"/>
    <property type="match status" value="1"/>
</dbReference>
<evidence type="ECO:0000256" key="16">
    <source>
        <dbReference type="SAM" id="Phobius"/>
    </source>
</evidence>
<dbReference type="GO" id="GO:0005886">
    <property type="term" value="C:plasma membrane"/>
    <property type="evidence" value="ECO:0007669"/>
    <property type="project" value="UniProtKB-SubCell"/>
</dbReference>
<evidence type="ECO:0000256" key="10">
    <source>
        <dbReference type="ARBA" id="ARBA00022840"/>
    </source>
</evidence>
<feature type="domain" description="Histidine kinase" evidence="17">
    <location>
        <begin position="272"/>
        <end position="491"/>
    </location>
</feature>
<dbReference type="SMART" id="SM00387">
    <property type="entry name" value="HATPase_c"/>
    <property type="match status" value="1"/>
</dbReference>
<dbReference type="Gene3D" id="1.10.287.130">
    <property type="match status" value="1"/>
</dbReference>
<proteinExistence type="predicted"/>
<dbReference type="Proteomes" id="UP000273083">
    <property type="component" value="Unassembled WGS sequence"/>
</dbReference>
<sequence length="527" mass="59863">MKLKNRLIFAFITIIMIPIILIAVACGVIANYQVNSIKQSYDVDTNTMQQILTNPIQIMNRVTRGVYNDIKLVALKNPRKLEDIEFINKLNEELKGKYSYVALRKNGDFLYIGNDEKLKLIQNSLPNFGVYNTDVDGGIYVGGKYPFLVKQQDFYYQDGGEGTVFVITDVNTLVPQIKSSAIQFVISFVITICLTACVLVYWIYKSLLSPLNTLRIATNKMKDGNLNFSIQTNTDDEIGMLCEDFEEMRKRLKELIEARMQYEVDMRELISNISHDLKTPLTAIKGYAEGIMDGVADSPEKMDKYLRTICTKATDMTVLVEELSIYSKIDCNNIPYTFANINIDNFFNDCIEELSLDLELKNIDIGYFNYIDSNIKVIADAEQIKRVINNIIGNSAKYIGRKGIINVRINDADNEVQIEIEDNGKGISKKDLPYIFDRFYRTDASRNSSQGGSGLGLAIAKKIIEDHGGRIWASSKEEVGTTIYFTMKKSAEVILDGADEEEVKDIPENKKSRKEKKRNQKETLKDE</sequence>
<feature type="region of interest" description="Disordered" evidence="15">
    <location>
        <begin position="498"/>
        <end position="527"/>
    </location>
</feature>
<organism evidence="19 20">
    <name type="scientific">Mobilisporobacter senegalensis</name>
    <dbReference type="NCBI Taxonomy" id="1329262"/>
    <lineage>
        <taxon>Bacteria</taxon>
        <taxon>Bacillati</taxon>
        <taxon>Bacillota</taxon>
        <taxon>Clostridia</taxon>
        <taxon>Lachnospirales</taxon>
        <taxon>Lachnospiraceae</taxon>
        <taxon>Mobilisporobacter</taxon>
    </lineage>
</organism>
<dbReference type="SUPFAM" id="SSF47384">
    <property type="entry name" value="Homodimeric domain of signal transducing histidine kinase"/>
    <property type="match status" value="1"/>
</dbReference>
<feature type="transmembrane region" description="Helical" evidence="16">
    <location>
        <begin position="181"/>
        <end position="204"/>
    </location>
</feature>
<evidence type="ECO:0000256" key="9">
    <source>
        <dbReference type="ARBA" id="ARBA00022777"/>
    </source>
</evidence>
<dbReference type="GO" id="GO:0000155">
    <property type="term" value="F:phosphorelay sensor kinase activity"/>
    <property type="evidence" value="ECO:0007669"/>
    <property type="project" value="InterPro"/>
</dbReference>
<keyword evidence="10" id="KW-0067">ATP-binding</keyword>
<evidence type="ECO:0000259" key="18">
    <source>
        <dbReference type="PROSITE" id="PS50885"/>
    </source>
</evidence>
<dbReference type="CDD" id="cd00082">
    <property type="entry name" value="HisKA"/>
    <property type="match status" value="1"/>
</dbReference>
<evidence type="ECO:0000259" key="17">
    <source>
        <dbReference type="PROSITE" id="PS50109"/>
    </source>
</evidence>
<feature type="domain" description="HAMP" evidence="18">
    <location>
        <begin position="205"/>
        <end position="257"/>
    </location>
</feature>
<dbReference type="Pfam" id="PF00512">
    <property type="entry name" value="HisKA"/>
    <property type="match status" value="1"/>
</dbReference>
<dbReference type="InterPro" id="IPR036097">
    <property type="entry name" value="HisK_dim/P_sf"/>
</dbReference>
<protein>
    <recommendedName>
        <fullName evidence="3">histidine kinase</fullName>
        <ecNumber evidence="3">2.7.13.3</ecNumber>
    </recommendedName>
</protein>
<comment type="catalytic activity">
    <reaction evidence="1">
        <text>ATP + protein L-histidine = ADP + protein N-phospho-L-histidine.</text>
        <dbReference type="EC" id="2.7.13.3"/>
    </reaction>
</comment>
<dbReference type="InterPro" id="IPR004358">
    <property type="entry name" value="Sig_transdc_His_kin-like_C"/>
</dbReference>
<dbReference type="InterPro" id="IPR005467">
    <property type="entry name" value="His_kinase_dom"/>
</dbReference>
<dbReference type="OrthoDB" id="335833at2"/>
<evidence type="ECO:0000256" key="1">
    <source>
        <dbReference type="ARBA" id="ARBA00000085"/>
    </source>
</evidence>
<comment type="caution">
    <text evidence="19">The sequence shown here is derived from an EMBL/GenBank/DDBJ whole genome shotgun (WGS) entry which is preliminary data.</text>
</comment>
<evidence type="ECO:0000313" key="19">
    <source>
        <dbReference type="EMBL" id="ROR23645.1"/>
    </source>
</evidence>
<keyword evidence="7 16" id="KW-0812">Transmembrane</keyword>
<evidence type="ECO:0000313" key="20">
    <source>
        <dbReference type="Proteomes" id="UP000273083"/>
    </source>
</evidence>
<gene>
    <name evidence="19" type="ORF">EDD66_11339</name>
</gene>
<dbReference type="Gene3D" id="6.10.340.10">
    <property type="match status" value="1"/>
</dbReference>
<evidence type="ECO:0000256" key="11">
    <source>
        <dbReference type="ARBA" id="ARBA00022989"/>
    </source>
</evidence>
<dbReference type="FunFam" id="3.30.565.10:FF:000006">
    <property type="entry name" value="Sensor histidine kinase WalK"/>
    <property type="match status" value="1"/>
</dbReference>